<evidence type="ECO:0000313" key="8">
    <source>
        <dbReference type="Proteomes" id="UP000275749"/>
    </source>
</evidence>
<evidence type="ECO:0000256" key="2">
    <source>
        <dbReference type="ARBA" id="ARBA00009348"/>
    </source>
</evidence>
<organism evidence="7 8">
    <name type="scientific">Luteococcus japonicus</name>
    <dbReference type="NCBI Taxonomy" id="33984"/>
    <lineage>
        <taxon>Bacteria</taxon>
        <taxon>Bacillati</taxon>
        <taxon>Actinomycetota</taxon>
        <taxon>Actinomycetes</taxon>
        <taxon>Propionibacteriales</taxon>
        <taxon>Propionibacteriaceae</taxon>
        <taxon>Luteococcus</taxon>
    </lineage>
</organism>
<evidence type="ECO:0000259" key="6">
    <source>
        <dbReference type="Pfam" id="PF13088"/>
    </source>
</evidence>
<dbReference type="InterPro" id="IPR013783">
    <property type="entry name" value="Ig-like_fold"/>
</dbReference>
<keyword evidence="4" id="KW-0732">Signal</keyword>
<dbReference type="SUPFAM" id="SSF50939">
    <property type="entry name" value="Sialidases"/>
    <property type="match status" value="1"/>
</dbReference>
<evidence type="ECO:0000313" key="7">
    <source>
        <dbReference type="EMBL" id="ROR54747.1"/>
    </source>
</evidence>
<dbReference type="CDD" id="cd15482">
    <property type="entry name" value="Sialidase_non-viral"/>
    <property type="match status" value="1"/>
</dbReference>
<feature type="signal peptide" evidence="4">
    <location>
        <begin position="1"/>
        <end position="22"/>
    </location>
</feature>
<comment type="catalytic activity">
    <reaction evidence="1">
        <text>Hydrolysis of alpha-(2-&gt;3)-, alpha-(2-&gt;6)-, alpha-(2-&gt;8)- glycosidic linkages of terminal sialic acid residues in oligosaccharides, glycoproteins, glycolipids, colominic acid and synthetic substrates.</text>
        <dbReference type="EC" id="3.2.1.18"/>
    </reaction>
</comment>
<gene>
    <name evidence="7" type="ORF">EDD41_1976</name>
</gene>
<dbReference type="InterPro" id="IPR036278">
    <property type="entry name" value="Sialidase_sf"/>
</dbReference>
<dbReference type="Proteomes" id="UP000275749">
    <property type="component" value="Unassembled WGS sequence"/>
</dbReference>
<dbReference type="GO" id="GO:0004308">
    <property type="term" value="F:exo-alpha-sialidase activity"/>
    <property type="evidence" value="ECO:0007669"/>
    <property type="project" value="UniProtKB-EC"/>
</dbReference>
<evidence type="ECO:0000256" key="4">
    <source>
        <dbReference type="SAM" id="SignalP"/>
    </source>
</evidence>
<comment type="caution">
    <text evidence="7">The sequence shown here is derived from an EMBL/GenBank/DDBJ whole genome shotgun (WGS) entry which is preliminary data.</text>
</comment>
<dbReference type="InterPro" id="IPR011040">
    <property type="entry name" value="Sialidase"/>
</dbReference>
<dbReference type="PANTHER" id="PTHR10628">
    <property type="entry name" value="SIALIDASE"/>
    <property type="match status" value="1"/>
</dbReference>
<reference evidence="7 8" key="1">
    <citation type="submission" date="2018-11" db="EMBL/GenBank/DDBJ databases">
        <title>Sequencing the genomes of 1000 actinobacteria strains.</title>
        <authorList>
            <person name="Klenk H.-P."/>
        </authorList>
    </citation>
    <scope>NUCLEOTIDE SEQUENCE [LARGE SCALE GENOMIC DNA]</scope>
    <source>
        <strain evidence="7 8">DSM 10546</strain>
    </source>
</reference>
<dbReference type="GO" id="GO:0005737">
    <property type="term" value="C:cytoplasm"/>
    <property type="evidence" value="ECO:0007669"/>
    <property type="project" value="TreeGrafter"/>
</dbReference>
<sequence>MRAMKPAALVGSLTMMVGVALASAGVPARASTDRPLDPFWAGRPSYTEQTLAMGGDGVFPNYRIPALAVAPGGDLLTSYDGRPTGIDAPGPNSILQRRSTDGGRTWQPQTAVHAGQASAPISGFSDPSYVVDRTTGTIFNFHVRSADVGLMGSHPGVDPDDRGVLHAEVSSSTDEGRTWQHRTITADITPDLTVRSRFAASGQGIQLRHGQYAGRLLQQFTIVTASGDFQAVTIFSDDHGQTWQSGRPVGSRMDENKVVELSDGRVMLNSRDSGRSGYRKVAISSDGGASYGPVSVDEELPDPANNGSIIRAFPDAPAGSREAKVLLFSNAASQTERAHGTVRASCDDGASWPIAREFRAGAMAYSTLATLPDGKVGLAYEPGHNGIVFATFNLAWIKGMCTGIEPAQQLTIERGSRAASSIRLTNQWGPVQKIGAVRVEAPQGWTVSVGQVGKLLPGRSTTLPLDVQVPASGKGGSYRLPVVVTDRSGRTATGSVTVVVPRIPSEVPGRIEVTGGTLTNPRSTYRVGDRLDFRYRVSNLSDAPTTVTPQGNLRGLDPAVDAQNCRWRGLAAGAQYTCSSAHHVVTQEDLDRGSFTPITTWTSVSGEDTTVVEHRAEAVSLG</sequence>
<evidence type="ECO:0000259" key="5">
    <source>
        <dbReference type="Pfam" id="PF10633"/>
    </source>
</evidence>
<dbReference type="PANTHER" id="PTHR10628:SF30">
    <property type="entry name" value="EXO-ALPHA-SIALIDASE"/>
    <property type="match status" value="1"/>
</dbReference>
<dbReference type="InterPro" id="IPR026856">
    <property type="entry name" value="Sialidase_fam"/>
</dbReference>
<accession>A0A3N1ZW71</accession>
<dbReference type="GO" id="GO:0016020">
    <property type="term" value="C:membrane"/>
    <property type="evidence" value="ECO:0007669"/>
    <property type="project" value="TreeGrafter"/>
</dbReference>
<feature type="domain" description="Alpha-galactosidase NEW3" evidence="5">
    <location>
        <begin position="413"/>
        <end position="484"/>
    </location>
</feature>
<dbReference type="EC" id="3.2.1.18" evidence="3"/>
<dbReference type="EMBL" id="RKHG01000001">
    <property type="protein sequence ID" value="ROR54747.1"/>
    <property type="molecule type" value="Genomic_DNA"/>
</dbReference>
<feature type="chain" id="PRO_5038862781" description="exo-alpha-sialidase" evidence="4">
    <location>
        <begin position="23"/>
        <end position="622"/>
    </location>
</feature>
<dbReference type="Gene3D" id="2.120.10.10">
    <property type="match status" value="1"/>
</dbReference>
<dbReference type="AlphaFoldDB" id="A0A3N1ZW71"/>
<evidence type="ECO:0000256" key="1">
    <source>
        <dbReference type="ARBA" id="ARBA00000427"/>
    </source>
</evidence>
<dbReference type="GO" id="GO:0009313">
    <property type="term" value="P:oligosaccharide catabolic process"/>
    <property type="evidence" value="ECO:0007669"/>
    <property type="project" value="TreeGrafter"/>
</dbReference>
<dbReference type="InterPro" id="IPR018905">
    <property type="entry name" value="A-galactase_NEW3"/>
</dbReference>
<proteinExistence type="inferred from homology"/>
<feature type="domain" description="Sialidase" evidence="6">
    <location>
        <begin position="94"/>
        <end position="377"/>
    </location>
</feature>
<dbReference type="Pfam" id="PF10633">
    <property type="entry name" value="NPCBM_assoc"/>
    <property type="match status" value="1"/>
</dbReference>
<dbReference type="Pfam" id="PF13088">
    <property type="entry name" value="BNR_2"/>
    <property type="match status" value="1"/>
</dbReference>
<dbReference type="GO" id="GO:0006689">
    <property type="term" value="P:ganglioside catabolic process"/>
    <property type="evidence" value="ECO:0007669"/>
    <property type="project" value="TreeGrafter"/>
</dbReference>
<name>A0A3N1ZW71_9ACTN</name>
<protein>
    <recommendedName>
        <fullName evidence="3">exo-alpha-sialidase</fullName>
        <ecNumber evidence="3">3.2.1.18</ecNumber>
    </recommendedName>
</protein>
<comment type="similarity">
    <text evidence="2">Belongs to the glycosyl hydrolase 33 family.</text>
</comment>
<dbReference type="Gene3D" id="2.60.40.10">
    <property type="entry name" value="Immunoglobulins"/>
    <property type="match status" value="1"/>
</dbReference>
<evidence type="ECO:0000256" key="3">
    <source>
        <dbReference type="ARBA" id="ARBA00012733"/>
    </source>
</evidence>
<dbReference type="RefSeq" id="WP_123575762.1">
    <property type="nucleotide sequence ID" value="NZ_RKHG01000001.1"/>
</dbReference>